<dbReference type="GO" id="GO:0008417">
    <property type="term" value="F:fucosyltransferase activity"/>
    <property type="evidence" value="ECO:0007669"/>
    <property type="project" value="InterPro"/>
</dbReference>
<feature type="domain" description="Fucosyltransferase N-terminal" evidence="14">
    <location>
        <begin position="31"/>
        <end position="145"/>
    </location>
</feature>
<name>A0A2W1BGR4_HELAM</name>
<comment type="subcellular location">
    <subcellularLocation>
        <location evidence="1 12">Golgi apparatus</location>
        <location evidence="1 12">Golgi stack membrane</location>
        <topology evidence="1 12">Single-pass type II membrane protein</topology>
    </subcellularLocation>
</comment>
<organism evidence="15 16">
    <name type="scientific">Helicoverpa armigera</name>
    <name type="common">Cotton bollworm</name>
    <name type="synonym">Heliothis armigera</name>
    <dbReference type="NCBI Taxonomy" id="29058"/>
    <lineage>
        <taxon>Eukaryota</taxon>
        <taxon>Metazoa</taxon>
        <taxon>Ecdysozoa</taxon>
        <taxon>Arthropoda</taxon>
        <taxon>Hexapoda</taxon>
        <taxon>Insecta</taxon>
        <taxon>Pterygota</taxon>
        <taxon>Neoptera</taxon>
        <taxon>Endopterygota</taxon>
        <taxon>Lepidoptera</taxon>
        <taxon>Glossata</taxon>
        <taxon>Ditrysia</taxon>
        <taxon>Noctuoidea</taxon>
        <taxon>Noctuidae</taxon>
        <taxon>Heliothinae</taxon>
        <taxon>Helicoverpa</taxon>
    </lineage>
</organism>
<evidence type="ECO:0000256" key="11">
    <source>
        <dbReference type="ARBA" id="ARBA00023180"/>
    </source>
</evidence>
<comment type="pathway">
    <text evidence="2">Protein modification; protein glycosylation.</text>
</comment>
<dbReference type="EC" id="2.4.1.-" evidence="12"/>
<dbReference type="AlphaFoldDB" id="A0A2W1BGR4"/>
<keyword evidence="7" id="KW-0735">Signal-anchor</keyword>
<evidence type="ECO:0000256" key="6">
    <source>
        <dbReference type="ARBA" id="ARBA00022692"/>
    </source>
</evidence>
<keyword evidence="5 12" id="KW-0808">Transferase</keyword>
<keyword evidence="11" id="KW-0325">Glycoprotein</keyword>
<dbReference type="PANTHER" id="PTHR48438:SF1">
    <property type="entry name" value="ALPHA-(1,3)-FUCOSYLTRANSFERASE C-RELATED"/>
    <property type="match status" value="1"/>
</dbReference>
<evidence type="ECO:0000256" key="9">
    <source>
        <dbReference type="ARBA" id="ARBA00023034"/>
    </source>
</evidence>
<comment type="similarity">
    <text evidence="3 12">Belongs to the glycosyltransferase 10 family.</text>
</comment>
<dbReference type="UniPathway" id="UPA00378"/>
<dbReference type="OrthoDB" id="427096at2759"/>
<accession>A0A2W1BGR4</accession>
<keyword evidence="4 12" id="KW-0328">Glycosyltransferase</keyword>
<evidence type="ECO:0000259" key="14">
    <source>
        <dbReference type="Pfam" id="PF17039"/>
    </source>
</evidence>
<dbReference type="Proteomes" id="UP000249218">
    <property type="component" value="Unassembled WGS sequence"/>
</dbReference>
<evidence type="ECO:0000256" key="10">
    <source>
        <dbReference type="ARBA" id="ARBA00023136"/>
    </source>
</evidence>
<dbReference type="Gene3D" id="3.40.50.11660">
    <property type="entry name" value="Glycosyl transferase family 10, C-terminal domain"/>
    <property type="match status" value="1"/>
</dbReference>
<dbReference type="Pfam" id="PF00852">
    <property type="entry name" value="Glyco_transf_10"/>
    <property type="match status" value="1"/>
</dbReference>
<dbReference type="InterPro" id="IPR038577">
    <property type="entry name" value="GT10-like_C_sf"/>
</dbReference>
<dbReference type="InterPro" id="IPR001503">
    <property type="entry name" value="Glyco_trans_10"/>
</dbReference>
<proteinExistence type="inferred from homology"/>
<dbReference type="GO" id="GO:0032580">
    <property type="term" value="C:Golgi cisterna membrane"/>
    <property type="evidence" value="ECO:0007669"/>
    <property type="project" value="UniProtKB-SubCell"/>
</dbReference>
<protein>
    <recommendedName>
        <fullName evidence="12">Fucosyltransferase</fullName>
        <ecNumber evidence="12">2.4.1.-</ecNumber>
    </recommendedName>
</protein>
<dbReference type="InterPro" id="IPR031481">
    <property type="entry name" value="Glyco_tran_10_N"/>
</dbReference>
<evidence type="ECO:0000256" key="12">
    <source>
        <dbReference type="RuleBase" id="RU003832"/>
    </source>
</evidence>
<evidence type="ECO:0000256" key="3">
    <source>
        <dbReference type="ARBA" id="ARBA00008919"/>
    </source>
</evidence>
<dbReference type="EMBL" id="KZ150145">
    <property type="protein sequence ID" value="PZC72905.1"/>
    <property type="molecule type" value="Genomic_DNA"/>
</dbReference>
<sequence>MIKKILLVTFTTTLCSLIIVRLIQIAFDTNLKYILVFNDPHRSPIKEMIGDRSLFLKKKCPVSNCYITKIKSVVRRISDFDAIMFYGPKLDKKPLILPKDRSNQQKYIFLSGESAVNYPVRCRNLRGVFNWTMTYKLNSDIYLGYLIIRNITGSIIGPKPIMHWLKWEDMKPIDNAFKKNLEGKIYAAAWFVSNKHAANKRREIALQIQDELSDYNMTLDIFGPGEVNCPRNINLVCLSLLERYYYFYLSFENSLIDDYVTEKLLTPLQHYTVPVVYGGANYTRFMPEGSYLDVRTLGIKMLVEKMVAAIRNKTMYYDFFRWTNHYSYHTVYESPMTDPQCELCRKLNDKNSMKEVTIIENFSAWWRSKACFDSDNYKNGSLEPLNFVKVTCWKY</sequence>
<keyword evidence="8" id="KW-1133">Transmembrane helix</keyword>
<keyword evidence="9 12" id="KW-0333">Golgi apparatus</keyword>
<reference evidence="15 16" key="1">
    <citation type="journal article" date="2017" name="BMC Biol.">
        <title>Genomic innovations, transcriptional plasticity and gene loss underlying the evolution and divergence of two highly polyphagous and invasive Helicoverpa pest species.</title>
        <authorList>
            <person name="Pearce S.L."/>
            <person name="Clarke D.F."/>
            <person name="East P.D."/>
            <person name="Elfekih S."/>
            <person name="Gordon K.H."/>
            <person name="Jermiin L.S."/>
            <person name="McGaughran A."/>
            <person name="Oakeshott J.G."/>
            <person name="Papanikolaou A."/>
            <person name="Perera O.P."/>
            <person name="Rane R.V."/>
            <person name="Richards S."/>
            <person name="Tay W.T."/>
            <person name="Walsh T.K."/>
            <person name="Anderson A."/>
            <person name="Anderson C.J."/>
            <person name="Asgari S."/>
            <person name="Board P.G."/>
            <person name="Bretschneider A."/>
            <person name="Campbell P.M."/>
            <person name="Chertemps T."/>
            <person name="Christeller J.T."/>
            <person name="Coppin C.W."/>
            <person name="Downes S.J."/>
            <person name="Duan G."/>
            <person name="Farnsworth C.A."/>
            <person name="Good R.T."/>
            <person name="Han L.B."/>
            <person name="Han Y.C."/>
            <person name="Hatje K."/>
            <person name="Horne I."/>
            <person name="Huang Y.P."/>
            <person name="Hughes D.S."/>
            <person name="Jacquin-Joly E."/>
            <person name="James W."/>
            <person name="Jhangiani S."/>
            <person name="Kollmar M."/>
            <person name="Kuwar S.S."/>
            <person name="Li S."/>
            <person name="Liu N.Y."/>
            <person name="Maibeche M.T."/>
            <person name="Miller J.R."/>
            <person name="Montagne N."/>
            <person name="Perry T."/>
            <person name="Qu J."/>
            <person name="Song S.V."/>
            <person name="Sutton G.G."/>
            <person name="Vogel H."/>
            <person name="Walenz B.P."/>
            <person name="Xu W."/>
            <person name="Zhang H.J."/>
            <person name="Zou Z."/>
            <person name="Batterham P."/>
            <person name="Edwards O.R."/>
            <person name="Feyereisen R."/>
            <person name="Gibbs R.A."/>
            <person name="Heckel D.G."/>
            <person name="McGrath A."/>
            <person name="Robin C."/>
            <person name="Scherer S.E."/>
            <person name="Worley K.C."/>
            <person name="Wu Y.D."/>
        </authorList>
    </citation>
    <scope>NUCLEOTIDE SEQUENCE [LARGE SCALE GENOMIC DNA]</scope>
    <source>
        <strain evidence="15">Harm_GR_Male_#8</strain>
        <tissue evidence="15">Whole organism</tissue>
    </source>
</reference>
<dbReference type="SUPFAM" id="SSF53756">
    <property type="entry name" value="UDP-Glycosyltransferase/glycogen phosphorylase"/>
    <property type="match status" value="1"/>
</dbReference>
<dbReference type="InterPro" id="IPR055270">
    <property type="entry name" value="Glyco_tran_10_C"/>
</dbReference>
<dbReference type="PANTHER" id="PTHR48438">
    <property type="entry name" value="ALPHA-(1,3)-FUCOSYLTRANSFERASE C-RELATED"/>
    <property type="match status" value="1"/>
</dbReference>
<evidence type="ECO:0000256" key="2">
    <source>
        <dbReference type="ARBA" id="ARBA00004922"/>
    </source>
</evidence>
<evidence type="ECO:0000259" key="13">
    <source>
        <dbReference type="Pfam" id="PF00852"/>
    </source>
</evidence>
<dbReference type="Pfam" id="PF17039">
    <property type="entry name" value="Glyco_tran_10_N"/>
    <property type="match status" value="1"/>
</dbReference>
<evidence type="ECO:0000313" key="16">
    <source>
        <dbReference type="Proteomes" id="UP000249218"/>
    </source>
</evidence>
<evidence type="ECO:0000256" key="7">
    <source>
        <dbReference type="ARBA" id="ARBA00022968"/>
    </source>
</evidence>
<evidence type="ECO:0000256" key="4">
    <source>
        <dbReference type="ARBA" id="ARBA00022676"/>
    </source>
</evidence>
<keyword evidence="6 12" id="KW-0812">Transmembrane</keyword>
<keyword evidence="10" id="KW-0472">Membrane</keyword>
<evidence type="ECO:0000256" key="8">
    <source>
        <dbReference type="ARBA" id="ARBA00022989"/>
    </source>
</evidence>
<evidence type="ECO:0000256" key="5">
    <source>
        <dbReference type="ARBA" id="ARBA00022679"/>
    </source>
</evidence>
<feature type="domain" description="Fucosyltransferase C-terminal" evidence="13">
    <location>
        <begin position="184"/>
        <end position="358"/>
    </location>
</feature>
<evidence type="ECO:0000256" key="1">
    <source>
        <dbReference type="ARBA" id="ARBA00004447"/>
    </source>
</evidence>
<gene>
    <name evidence="15" type="primary">HaOG210373</name>
    <name evidence="15" type="ORF">B5X24_HaOG210373</name>
</gene>
<evidence type="ECO:0000313" key="15">
    <source>
        <dbReference type="EMBL" id="PZC72905.1"/>
    </source>
</evidence>
<keyword evidence="16" id="KW-1185">Reference proteome</keyword>